<keyword evidence="2 4" id="KW-0663">Pyridoxal phosphate</keyword>
<dbReference type="InterPro" id="IPR002129">
    <property type="entry name" value="PyrdxlP-dep_de-COase"/>
</dbReference>
<proteinExistence type="predicted"/>
<comment type="caution">
    <text evidence="5">The sequence shown here is derived from an EMBL/GenBank/DDBJ whole genome shotgun (WGS) entry which is preliminary data.</text>
</comment>
<dbReference type="GO" id="GO:0030170">
    <property type="term" value="F:pyridoxal phosphate binding"/>
    <property type="evidence" value="ECO:0007669"/>
    <property type="project" value="InterPro"/>
</dbReference>
<protein>
    <recommendedName>
        <fullName evidence="7">PLP-dependent transferase</fullName>
    </recommendedName>
</protein>
<evidence type="ECO:0008006" key="7">
    <source>
        <dbReference type="Google" id="ProtNLM"/>
    </source>
</evidence>
<dbReference type="GO" id="GO:0019752">
    <property type="term" value="P:carboxylic acid metabolic process"/>
    <property type="evidence" value="ECO:0007669"/>
    <property type="project" value="InterPro"/>
</dbReference>
<evidence type="ECO:0000313" key="5">
    <source>
        <dbReference type="EMBL" id="KAK7053228.1"/>
    </source>
</evidence>
<dbReference type="Gene3D" id="3.40.640.10">
    <property type="entry name" value="Type I PLP-dependent aspartate aminotransferase-like (Major domain)"/>
    <property type="match status" value="1"/>
</dbReference>
<accession>A0AAW0DMR9</accession>
<feature type="modified residue" description="N6-(pyridoxal phosphate)lysine" evidence="4">
    <location>
        <position position="448"/>
    </location>
</feature>
<evidence type="ECO:0000256" key="4">
    <source>
        <dbReference type="PIRSR" id="PIRSR602129-50"/>
    </source>
</evidence>
<evidence type="ECO:0000256" key="1">
    <source>
        <dbReference type="ARBA" id="ARBA00001933"/>
    </source>
</evidence>
<name>A0AAW0DMR9_9AGAR</name>
<organism evidence="5 6">
    <name type="scientific">Paramarasmius palmivorus</name>
    <dbReference type="NCBI Taxonomy" id="297713"/>
    <lineage>
        <taxon>Eukaryota</taxon>
        <taxon>Fungi</taxon>
        <taxon>Dikarya</taxon>
        <taxon>Basidiomycota</taxon>
        <taxon>Agaricomycotina</taxon>
        <taxon>Agaricomycetes</taxon>
        <taxon>Agaricomycetidae</taxon>
        <taxon>Agaricales</taxon>
        <taxon>Marasmiineae</taxon>
        <taxon>Marasmiaceae</taxon>
        <taxon>Paramarasmius</taxon>
    </lineage>
</organism>
<reference evidence="5 6" key="1">
    <citation type="submission" date="2024-01" db="EMBL/GenBank/DDBJ databases">
        <title>A draft genome for a cacao thread blight-causing isolate of Paramarasmius palmivorus.</title>
        <authorList>
            <person name="Baruah I.K."/>
            <person name="Bukari Y."/>
            <person name="Amoako-Attah I."/>
            <person name="Meinhardt L.W."/>
            <person name="Bailey B.A."/>
            <person name="Cohen S.P."/>
        </authorList>
    </citation>
    <scope>NUCLEOTIDE SEQUENCE [LARGE SCALE GENOMIC DNA]</scope>
    <source>
        <strain evidence="5 6">GH-12</strain>
    </source>
</reference>
<dbReference type="Proteomes" id="UP001383192">
    <property type="component" value="Unassembled WGS sequence"/>
</dbReference>
<dbReference type="InterPro" id="IPR015421">
    <property type="entry name" value="PyrdxlP-dep_Trfase_major"/>
</dbReference>
<dbReference type="GO" id="GO:0016830">
    <property type="term" value="F:carbon-carbon lyase activity"/>
    <property type="evidence" value="ECO:0007669"/>
    <property type="project" value="InterPro"/>
</dbReference>
<dbReference type="InterPro" id="IPR015424">
    <property type="entry name" value="PyrdxlP-dep_Trfase"/>
</dbReference>
<sequence length="1007" mass="112992">MPQLPNYDEDQHQAVSAWFLGPRAENFRYLELVLNTVLQEQGRARADYYPNDPLFITPAMQESFAFQREIYFLYVFEEALNAFRIDQINKLAFGVQKFAENLSDHHVPFWNPRYNGHMLNDTTLPGIAGYLTAMLFNPNNVAAEASPLTTSTEYKVGQQLCKMVGYKIKSEPKPWGHITCDGSVANLESMWAARNLKFYPLSLVLAMEKDQPLDFIADSFKVPTCTGTSKLLRDFTTWELLNIAPEDVLDIPTRLYKQYSFSSAFLENALKPFNIQSASKDSTMFAKKFGLERINNIAYLTSATKHYSWPKGAAITGIGESNLINVTVDDGARMKIQALRDELDKCIKEERAVYAIVAIMGSTEHGACDPLEEIVAIRREYREKGLSFALHADAAWGGYFCTTLLDDQGIGGPAEDHHFVPSIALKDSTQKGLRCLSVCDSVTVDPHKSGYIQYPAGGLLYRDERMRYLVSWTSPVVNRSGEKNMGVYGVEGSKPGAAPVAAFLSHEVIGLNPKGYGALLGEAVFGCAIMYAHLVTMSTDDSNFIVTPLNLLPAELKGKDVEDQKKYIRKHILGVRNEDLVQDEEAMYLVKEMGSDLSINAFAVNFKLDGKPNDDVILANDLNRRIFERLSVVSPEDGPKDKPLFLTSTKFSYKNYGDCLKTYKRRLGLAQDTEQDLYSLINVVMSPFPTTLDFTKTIIEDLQTVIEEEVATSIQWNTVSPDTHGFIMQGTEVLYLVHIPMFNMASHRSQLIITGYLPPDAMEKYTRARKEDPTQLFTLANAEPSTLENMVSQRTFTVNIFKGVPPSPDSSLFIPNVTLSNVQIVVRRQLDSKNLTTTYPRSTMPFYLYGLTSNSYHIDHVLLASPNIQLTADQVHLSHQLASIGPTEHVYAHVLDKPELAMQPFPDNETIKDNYADFFFKPKTEFEVRITEDVEGLKEIVPRATLTLGNVAFFDTNELNMMPGKKGPRHLWEKWGHVIDSIGEGMKNSSLHVGFKHVELSNGLRGA</sequence>
<dbReference type="PANTHER" id="PTHR42735:SF4">
    <property type="entry name" value="PYRIDOXAL PHOSPHATE-DEPENDENT DECARBOXYLASE FAMILY PROTEIN"/>
    <property type="match status" value="1"/>
</dbReference>
<dbReference type="AlphaFoldDB" id="A0AAW0DMR9"/>
<dbReference type="SUPFAM" id="SSF53383">
    <property type="entry name" value="PLP-dependent transferases"/>
    <property type="match status" value="1"/>
</dbReference>
<evidence type="ECO:0000313" key="6">
    <source>
        <dbReference type="Proteomes" id="UP001383192"/>
    </source>
</evidence>
<evidence type="ECO:0000256" key="3">
    <source>
        <dbReference type="ARBA" id="ARBA00023239"/>
    </source>
</evidence>
<keyword evidence="3" id="KW-0456">Lyase</keyword>
<dbReference type="Pfam" id="PF00282">
    <property type="entry name" value="Pyridoxal_deC"/>
    <property type="match status" value="1"/>
</dbReference>
<gene>
    <name evidence="5" type="ORF">VNI00_003851</name>
</gene>
<dbReference type="PANTHER" id="PTHR42735">
    <property type="match status" value="1"/>
</dbReference>
<dbReference type="EMBL" id="JAYKXP010000010">
    <property type="protein sequence ID" value="KAK7053228.1"/>
    <property type="molecule type" value="Genomic_DNA"/>
</dbReference>
<evidence type="ECO:0000256" key="2">
    <source>
        <dbReference type="ARBA" id="ARBA00022898"/>
    </source>
</evidence>
<comment type="cofactor">
    <cofactor evidence="1 4">
        <name>pyridoxal 5'-phosphate</name>
        <dbReference type="ChEBI" id="CHEBI:597326"/>
    </cofactor>
</comment>
<dbReference type="InterPro" id="IPR050477">
    <property type="entry name" value="GrpII_AminoAcid_Decarb"/>
</dbReference>
<keyword evidence="6" id="KW-1185">Reference proteome</keyword>